<sequence>MGWIGIEWVKKYNGLSGNLTNTKTQAEGFYNTLSAVRRFNWGDDAAWDVDFEQQGRGTPSAGTDTTWADNVDAVFFSGHGSQGGFHFGRKVDNSVASNTEIIWGDRDLEFVALDACLVLEEKGVFDRWGWPVFRGLHLLCGFHTVTADESNRGRLFAQYLNAGRTVRQAWIRAAQDTEGSATQWAYLRADGNRSDTYNDHWWGKGSVGNDPTNPTTLWYARGAC</sequence>
<keyword evidence="2" id="KW-1185">Reference proteome</keyword>
<protein>
    <recommendedName>
        <fullName evidence="3">Gingipain domain-containing protein</fullName>
    </recommendedName>
</protein>
<dbReference type="Pfam" id="PF19872">
    <property type="entry name" value="DUF6345"/>
    <property type="match status" value="1"/>
</dbReference>
<organism evidence="1 2">
    <name type="scientific">Phycicoccus elongatus Lp2</name>
    <dbReference type="NCBI Taxonomy" id="1193181"/>
    <lineage>
        <taxon>Bacteria</taxon>
        <taxon>Bacillati</taxon>
        <taxon>Actinomycetota</taxon>
        <taxon>Actinomycetes</taxon>
        <taxon>Micrococcales</taxon>
        <taxon>Intrasporangiaceae</taxon>
        <taxon>Phycicoccus</taxon>
    </lineage>
</organism>
<dbReference type="Proteomes" id="UP000013167">
    <property type="component" value="Unassembled WGS sequence"/>
</dbReference>
<evidence type="ECO:0008006" key="3">
    <source>
        <dbReference type="Google" id="ProtNLM"/>
    </source>
</evidence>
<dbReference type="HOGENOM" id="CLU_1100962_0_0_11"/>
<dbReference type="InterPro" id="IPR045926">
    <property type="entry name" value="DUF6345"/>
</dbReference>
<proteinExistence type="predicted"/>
<dbReference type="RefSeq" id="WP_010852099.1">
    <property type="nucleotide sequence ID" value="NZ_HF570956.1"/>
</dbReference>
<dbReference type="EMBL" id="CAIZ01000080">
    <property type="protein sequence ID" value="CCH69460.1"/>
    <property type="molecule type" value="Genomic_DNA"/>
</dbReference>
<evidence type="ECO:0000313" key="1">
    <source>
        <dbReference type="EMBL" id="CCH69460.1"/>
    </source>
</evidence>
<evidence type="ECO:0000313" key="2">
    <source>
        <dbReference type="Proteomes" id="UP000013167"/>
    </source>
</evidence>
<dbReference type="AlphaFoldDB" id="N0E149"/>
<name>N0E149_9MICO</name>
<comment type="caution">
    <text evidence="1">The sequence shown here is derived from an EMBL/GenBank/DDBJ whole genome shotgun (WGS) entry which is preliminary data.</text>
</comment>
<reference evidence="1 2" key="1">
    <citation type="journal article" date="2013" name="ISME J.">
        <title>A metabolic model for members of the genus Tetrasphaera involved in enhanced biological phosphorus removal.</title>
        <authorList>
            <person name="Kristiansen R."/>
            <person name="Nguyen H.T.T."/>
            <person name="Saunders A.M."/>
            <person name="Nielsen J.L."/>
            <person name="Wimmer R."/>
            <person name="Le V.Q."/>
            <person name="McIlroy S.J."/>
            <person name="Petrovski S."/>
            <person name="Seviour R.J."/>
            <person name="Calteau A."/>
            <person name="Nielsen K.L."/>
            <person name="Nielsen P.H."/>
        </authorList>
    </citation>
    <scope>NUCLEOTIDE SEQUENCE [LARGE SCALE GENOMIC DNA]</scope>
    <source>
        <strain evidence="1 2">Lp2</strain>
    </source>
</reference>
<dbReference type="OrthoDB" id="135768at2"/>
<gene>
    <name evidence="1" type="ORF">BN10_1700006</name>
</gene>
<accession>N0E149</accession>
<dbReference type="eggNOG" id="ENOG5030Q3R">
    <property type="taxonomic scope" value="Bacteria"/>
</dbReference>
<dbReference type="STRING" id="1193181.BN10_1700006"/>